<organism evidence="1 2">
    <name type="scientific">Acrasis kona</name>
    <dbReference type="NCBI Taxonomy" id="1008807"/>
    <lineage>
        <taxon>Eukaryota</taxon>
        <taxon>Discoba</taxon>
        <taxon>Heterolobosea</taxon>
        <taxon>Tetramitia</taxon>
        <taxon>Eutetramitia</taxon>
        <taxon>Acrasidae</taxon>
        <taxon>Acrasis</taxon>
    </lineage>
</organism>
<proteinExistence type="predicted"/>
<sequence>MLQRVATYICSHYNKNLDCPDTAHPILTCEFGRLNMASCSYTNEMHLAELLSCNVGRDKQITTSFSHQTSLNIAQLKSKFLQNSANLQEMVRIEFVDVLKSKKCTLEMNVIDNNLVFHALSESVSKYCKIAFVDCCHDPTDPIRNDFQIQFYSRTTSFTNLDSHISLFISSLRWYEDKGLVTDDCLLDNLNVIIDRVTYVKEERYSLQDEDNFLVVITHNRRLYKDDYGYSVHVQIKDNTPDLYKYDVDNLTRHLKSKLFSKALAISTLK</sequence>
<comment type="caution">
    <text evidence="1">The sequence shown here is derived from an EMBL/GenBank/DDBJ whole genome shotgun (WGS) entry which is preliminary data.</text>
</comment>
<dbReference type="AlphaFoldDB" id="A0AAW2YJN5"/>
<protein>
    <submittedName>
        <fullName evidence="1">Uncharacterized protein</fullName>
    </submittedName>
</protein>
<evidence type="ECO:0000313" key="2">
    <source>
        <dbReference type="Proteomes" id="UP001431209"/>
    </source>
</evidence>
<evidence type="ECO:0000313" key="1">
    <source>
        <dbReference type="EMBL" id="KAL0477045.1"/>
    </source>
</evidence>
<dbReference type="EMBL" id="JAOPGA020000133">
    <property type="protein sequence ID" value="KAL0477045.1"/>
    <property type="molecule type" value="Genomic_DNA"/>
</dbReference>
<name>A0AAW2YJN5_9EUKA</name>
<gene>
    <name evidence="1" type="ORF">AKO1_006394</name>
</gene>
<accession>A0AAW2YJN5</accession>
<keyword evidence="2" id="KW-1185">Reference proteome</keyword>
<dbReference type="Proteomes" id="UP001431209">
    <property type="component" value="Unassembled WGS sequence"/>
</dbReference>
<reference evidence="1 2" key="1">
    <citation type="submission" date="2024-03" db="EMBL/GenBank/DDBJ databases">
        <title>The Acrasis kona genome and developmental transcriptomes reveal deep origins of eukaryotic multicellular pathways.</title>
        <authorList>
            <person name="Sheikh S."/>
            <person name="Fu C.-J."/>
            <person name="Brown M.W."/>
            <person name="Baldauf S.L."/>
        </authorList>
    </citation>
    <scope>NUCLEOTIDE SEQUENCE [LARGE SCALE GENOMIC DNA]</scope>
    <source>
        <strain evidence="1 2">ATCC MYA-3509</strain>
    </source>
</reference>